<protein>
    <submittedName>
        <fullName evidence="6">ChbG/HpnK family deacetylase</fullName>
    </submittedName>
</protein>
<keyword evidence="2" id="KW-0479">Metal-binding</keyword>
<dbReference type="SUPFAM" id="SSF88713">
    <property type="entry name" value="Glycoside hydrolase/deacetylase"/>
    <property type="match status" value="1"/>
</dbReference>
<dbReference type="EMBL" id="JAIRBM010000005">
    <property type="protein sequence ID" value="MBZ6076360.1"/>
    <property type="molecule type" value="Genomic_DNA"/>
</dbReference>
<dbReference type="RefSeq" id="WP_224312685.1">
    <property type="nucleotide sequence ID" value="NZ_JAIRBM010000005.1"/>
</dbReference>
<sequence length="286" mass="31363">MSLQRHLVLCADDFGMTDGVSRGILDLMEQGRLSATSVMTNMPGWRRAEQDLRPYAGRIGIGLHLNLTTGTPIQPMSHVAPGGRFQPIGALISNAFRGRLSVSEIAEEIRRQLVAFEGVHEAPPDFVDGHQHVHVLPVIRQALFTVLQEKGYAGRVWLRDPSDRVTSILRRPISRGKALIITALARGFRDQARAAGFDTNDGFSGFSPLDPQTEVQRLFGTSLANLGPRPVVMCHPGYVDDELRSLDPAVESRPAELAYLQSEAFGELLEERGIVLAPAPQAMLRS</sequence>
<dbReference type="CDD" id="cd10807">
    <property type="entry name" value="YdjC_like_3"/>
    <property type="match status" value="1"/>
</dbReference>
<evidence type="ECO:0000256" key="3">
    <source>
        <dbReference type="ARBA" id="ARBA00022801"/>
    </source>
</evidence>
<dbReference type="PANTHER" id="PTHR31609:SF1">
    <property type="entry name" value="CARBOHYDRATE DEACETYLASE"/>
    <property type="match status" value="1"/>
</dbReference>
<organism evidence="6 7">
    <name type="scientific">Microvirga puerhi</name>
    <dbReference type="NCBI Taxonomy" id="2876078"/>
    <lineage>
        <taxon>Bacteria</taxon>
        <taxon>Pseudomonadati</taxon>
        <taxon>Pseudomonadota</taxon>
        <taxon>Alphaproteobacteria</taxon>
        <taxon>Hyphomicrobiales</taxon>
        <taxon>Methylobacteriaceae</taxon>
        <taxon>Microvirga</taxon>
    </lineage>
</organism>
<evidence type="ECO:0000313" key="7">
    <source>
        <dbReference type="Proteomes" id="UP000704176"/>
    </source>
</evidence>
<keyword evidence="3" id="KW-0378">Hydrolase</keyword>
<dbReference type="InterPro" id="IPR011330">
    <property type="entry name" value="Glyco_hydro/deAcase_b/a-brl"/>
</dbReference>
<name>A0ABS7VMK2_9HYPH</name>
<dbReference type="PANTHER" id="PTHR31609">
    <property type="entry name" value="YDJC DEACETYLASE FAMILY MEMBER"/>
    <property type="match status" value="1"/>
</dbReference>
<keyword evidence="7" id="KW-1185">Reference proteome</keyword>
<evidence type="ECO:0000256" key="1">
    <source>
        <dbReference type="ARBA" id="ARBA00001946"/>
    </source>
</evidence>
<evidence type="ECO:0000256" key="4">
    <source>
        <dbReference type="ARBA" id="ARBA00022842"/>
    </source>
</evidence>
<evidence type="ECO:0000256" key="5">
    <source>
        <dbReference type="ARBA" id="ARBA00023277"/>
    </source>
</evidence>
<dbReference type="InterPro" id="IPR006879">
    <property type="entry name" value="YdjC-like"/>
</dbReference>
<gene>
    <name evidence="6" type="ORF">K9B37_08670</name>
</gene>
<proteinExistence type="predicted"/>
<dbReference type="Pfam" id="PF04794">
    <property type="entry name" value="YdjC"/>
    <property type="match status" value="1"/>
</dbReference>
<dbReference type="Proteomes" id="UP000704176">
    <property type="component" value="Unassembled WGS sequence"/>
</dbReference>
<keyword evidence="5" id="KW-0119">Carbohydrate metabolism</keyword>
<evidence type="ECO:0000313" key="6">
    <source>
        <dbReference type="EMBL" id="MBZ6076360.1"/>
    </source>
</evidence>
<reference evidence="6 7" key="1">
    <citation type="submission" date="2021-09" db="EMBL/GenBank/DDBJ databases">
        <title>The complete genome sequence of a new microorganism.</title>
        <authorList>
            <person name="Zi Z."/>
        </authorList>
    </citation>
    <scope>NUCLEOTIDE SEQUENCE [LARGE SCALE GENOMIC DNA]</scope>
    <source>
        <strain evidence="6 7">WGZ8</strain>
    </source>
</reference>
<accession>A0ABS7VMK2</accession>
<comment type="caution">
    <text evidence="6">The sequence shown here is derived from an EMBL/GenBank/DDBJ whole genome shotgun (WGS) entry which is preliminary data.</text>
</comment>
<comment type="cofactor">
    <cofactor evidence="1">
        <name>Mg(2+)</name>
        <dbReference type="ChEBI" id="CHEBI:18420"/>
    </cofactor>
</comment>
<evidence type="ECO:0000256" key="2">
    <source>
        <dbReference type="ARBA" id="ARBA00022723"/>
    </source>
</evidence>
<keyword evidence="4" id="KW-0460">Magnesium</keyword>
<dbReference type="Gene3D" id="3.20.20.370">
    <property type="entry name" value="Glycoside hydrolase/deacetylase"/>
    <property type="match status" value="1"/>
</dbReference>